<evidence type="ECO:0000256" key="4">
    <source>
        <dbReference type="ARBA" id="ARBA00022989"/>
    </source>
</evidence>
<feature type="transmembrane region" description="Helical" evidence="6">
    <location>
        <begin position="673"/>
        <end position="696"/>
    </location>
</feature>
<evidence type="ECO:0000259" key="7">
    <source>
        <dbReference type="PROSITE" id="PS50156"/>
    </source>
</evidence>
<feature type="transmembrane region" description="Helical" evidence="6">
    <location>
        <begin position="426"/>
        <end position="444"/>
    </location>
</feature>
<gene>
    <name evidence="8" type="ORF">W911_13550</name>
</gene>
<proteinExistence type="predicted"/>
<dbReference type="HOGENOM" id="CLU_008861_3_0_5"/>
<reference evidence="8 9" key="1">
    <citation type="journal article" date="2014" name="Genome Announc.">
        <title>Complete Genome Sequence of Hyphomicrobium nitrativorans Strain NL23, a Denitrifying Bacterium Isolated from Biofilm of a Methanol-Fed Denitrification System Treating Seawater at the Montreal Biodome.</title>
        <authorList>
            <person name="Martineau C."/>
            <person name="Villeneuve C."/>
            <person name="Mauffrey F."/>
            <person name="Villemur R."/>
        </authorList>
    </citation>
    <scope>NUCLEOTIDE SEQUENCE [LARGE SCALE GENOMIC DNA]</scope>
    <source>
        <strain evidence="8">NL23</strain>
    </source>
</reference>
<keyword evidence="3 6" id="KW-0812">Transmembrane</keyword>
<feature type="transmembrane region" description="Helical" evidence="6">
    <location>
        <begin position="366"/>
        <end position="389"/>
    </location>
</feature>
<name>V5SGP2_9HYPH</name>
<dbReference type="PANTHER" id="PTHR33406:SF12">
    <property type="entry name" value="BLR2997 PROTEIN"/>
    <property type="match status" value="1"/>
</dbReference>
<keyword evidence="5 6" id="KW-0472">Membrane</keyword>
<organism evidence="8 9">
    <name type="scientific">Hyphomicrobium nitrativorans NL23</name>
    <dbReference type="NCBI Taxonomy" id="1029756"/>
    <lineage>
        <taxon>Bacteria</taxon>
        <taxon>Pseudomonadati</taxon>
        <taxon>Pseudomonadota</taxon>
        <taxon>Alphaproteobacteria</taxon>
        <taxon>Hyphomicrobiales</taxon>
        <taxon>Hyphomicrobiaceae</taxon>
        <taxon>Hyphomicrobium</taxon>
    </lineage>
</organism>
<dbReference type="SUPFAM" id="SSF82866">
    <property type="entry name" value="Multidrug efflux transporter AcrB transmembrane domain"/>
    <property type="match status" value="2"/>
</dbReference>
<dbReference type="Gene3D" id="1.20.1640.10">
    <property type="entry name" value="Multidrug efflux transporter AcrB transmembrane domain"/>
    <property type="match status" value="2"/>
</dbReference>
<dbReference type="AlphaFoldDB" id="V5SGP2"/>
<evidence type="ECO:0000256" key="6">
    <source>
        <dbReference type="SAM" id="Phobius"/>
    </source>
</evidence>
<keyword evidence="9" id="KW-1185">Reference proteome</keyword>
<dbReference type="STRING" id="1029756.W911_13550"/>
<dbReference type="InterPro" id="IPR000731">
    <property type="entry name" value="SSD"/>
</dbReference>
<keyword evidence="2" id="KW-1003">Cell membrane</keyword>
<feature type="transmembrane region" description="Helical" evidence="6">
    <location>
        <begin position="724"/>
        <end position="744"/>
    </location>
</feature>
<comment type="subcellular location">
    <subcellularLocation>
        <location evidence="1">Cell membrane</location>
        <topology evidence="1">Multi-pass membrane protein</topology>
    </subcellularLocation>
</comment>
<feature type="transmembrane region" description="Helical" evidence="6">
    <location>
        <begin position="261"/>
        <end position="282"/>
    </location>
</feature>
<sequence length="789" mass="84562">MPASGMADDDFPRRSFWLSFGLDRLGLVALKAPYAVLALIVVLTGLALVGVTKLRVDDSLSELFRADTAEFRQYEDIDRRFPSSEYDVLIVVEGKGLLEPDGIRAFRDAVIELQLTDGVGGLVSMLSARTAPDENGYAAPVVPDELPADATGYAAVMAALKENDIVKDKFLSADGELALIVIALDRKAVSDLSARTVIGGIRETVERELSGTGLSARLTGAPVMQLEIRNAVERDRLIYNGLGFLAGIVVAYLFFRRISLTLIAVLGPAIAIFWTLGVLGHLDFRLNVFINVITPLILVTGFSDSMHLVFAIRRDILAGVDRVEAARNAVRDVAPACLLTAMNQALSLVVFAFATSALIRTFGLAVLMAVTITYVTVAVVVPVLAAILIRREPPAVVDPRIREEGGIGVLQRATSGIMNFVGSRPLAFVLAGLVAVAATGYAYVNLKPMYRLADQVPDREQALAATGSLDTKLTGANPVHVMIEWDKAESENTTIALYDPATLAVISRAHEVLEGQAGLGNVWSLESLRRWLRAAGDASVETVQKYVGLLPEHLVRRFIAADEQAVLVTARLPDIDASEILPVVDEIDRALDPVRAANPGYRISVTGLPAIAARNSALLIGELNVGLVGDIFLVFVFLAIALRSMMVGVAAVLPSLFPIFVTGTLLSVSGQGLQFASIVAIAVAFSLAIDSTIHFLNRFRLEEDRLGAGPGSEQEVLARTAHHIGPVVVLTTIVLALGLGVTMLSDLPSLRLFGQLAAVCLFASLFAQLVILPAAVSLYRRWFPLKRTA</sequence>
<dbReference type="InterPro" id="IPR050545">
    <property type="entry name" value="Mycobact_MmpL"/>
</dbReference>
<dbReference type="PROSITE" id="PS50156">
    <property type="entry name" value="SSD"/>
    <property type="match status" value="2"/>
</dbReference>
<accession>V5SGP2</accession>
<dbReference type="PATRIC" id="fig|1029756.8.peg.2824"/>
<feature type="transmembrane region" description="Helical" evidence="6">
    <location>
        <begin position="756"/>
        <end position="779"/>
    </location>
</feature>
<feature type="domain" description="SSD" evidence="7">
    <location>
        <begin position="647"/>
        <end position="778"/>
    </location>
</feature>
<dbReference type="KEGG" id="hni:W911_13550"/>
<feature type="transmembrane region" description="Helical" evidence="6">
    <location>
        <begin position="333"/>
        <end position="354"/>
    </location>
</feature>
<feature type="transmembrane region" description="Helical" evidence="6">
    <location>
        <begin position="32"/>
        <end position="51"/>
    </location>
</feature>
<dbReference type="EMBL" id="CP006912">
    <property type="protein sequence ID" value="AHB49205.1"/>
    <property type="molecule type" value="Genomic_DNA"/>
</dbReference>
<evidence type="ECO:0000256" key="5">
    <source>
        <dbReference type="ARBA" id="ARBA00023136"/>
    </source>
</evidence>
<feature type="domain" description="SSD" evidence="7">
    <location>
        <begin position="257"/>
        <end position="387"/>
    </location>
</feature>
<evidence type="ECO:0000256" key="3">
    <source>
        <dbReference type="ARBA" id="ARBA00022692"/>
    </source>
</evidence>
<dbReference type="InterPro" id="IPR004869">
    <property type="entry name" value="MMPL_dom"/>
</dbReference>
<feature type="transmembrane region" description="Helical" evidence="6">
    <location>
        <begin position="289"/>
        <end position="313"/>
    </location>
</feature>
<dbReference type="PANTHER" id="PTHR33406">
    <property type="entry name" value="MEMBRANE PROTEIN MJ1562-RELATED"/>
    <property type="match status" value="1"/>
</dbReference>
<evidence type="ECO:0000313" key="9">
    <source>
        <dbReference type="Proteomes" id="UP000018542"/>
    </source>
</evidence>
<protein>
    <submittedName>
        <fullName evidence="8">RND transporter</fullName>
    </submittedName>
</protein>
<dbReference type="Proteomes" id="UP000018542">
    <property type="component" value="Chromosome"/>
</dbReference>
<evidence type="ECO:0000256" key="2">
    <source>
        <dbReference type="ARBA" id="ARBA00022475"/>
    </source>
</evidence>
<evidence type="ECO:0000256" key="1">
    <source>
        <dbReference type="ARBA" id="ARBA00004651"/>
    </source>
</evidence>
<dbReference type="Pfam" id="PF03176">
    <property type="entry name" value="MMPL"/>
    <property type="match status" value="2"/>
</dbReference>
<keyword evidence="4 6" id="KW-1133">Transmembrane helix</keyword>
<evidence type="ECO:0000313" key="8">
    <source>
        <dbReference type="EMBL" id="AHB49205.1"/>
    </source>
</evidence>
<dbReference type="GO" id="GO:0005886">
    <property type="term" value="C:plasma membrane"/>
    <property type="evidence" value="ECO:0007669"/>
    <property type="project" value="UniProtKB-SubCell"/>
</dbReference>